<dbReference type="PANTHER" id="PTHR35803:SF1">
    <property type="entry name" value="GLUCAN 1,4-ALPHA-GLUCOSIDASE SUSB"/>
    <property type="match status" value="1"/>
</dbReference>
<proteinExistence type="predicted"/>
<evidence type="ECO:0000313" key="4">
    <source>
        <dbReference type="EMBL" id="OIJ18561.1"/>
    </source>
</evidence>
<feature type="domain" description="Glycosyl-hydrolase 97 catalytic" evidence="1">
    <location>
        <begin position="310"/>
        <end position="498"/>
    </location>
</feature>
<sequence length="697" mass="80143">MRFVKHESHPYRTTTSFPVSKTESSCEETIYDQSIDGTYCISSPDGKVQVTFMLQQGIPYYHVRYFDKDIINPSALGLTFKDTEPLDHNFRSVNVTYGSFDQSWTQPWGEVKEIRNQYNELRVALEKTTETRLRMTIAFRVYNCGLGFRYELPKQEELINFKLINEETEFALTDDHQAWWIPAYQPERYEYLYRNTPISSISKSFRAVHTPFTMKTADGLYLSIHEADLNDYASMTLMPYQNHTLKADLVPWSDSVKVRGSSPLTTPWRTIQIAEKPGDLLTCYLNLNLNKPNKLGNVSWVKPGKYIGIWWGMHLGKYTWSSGPKHGATTENAKRYIDFAAKYGIPMVLIEGWNIGWDGDWLKHGEQFDFTTPHEDFDLEEVASYAAKKGVKIMGHHETSSVIQNYEQQMEDAFALYKELGIDSVKTGYVGQDPAIERRDNQGNLIGMEWHHGQYMVNHYKKVIETAAKYQIMLNVHEPIKDTGERRTYPNMMTREGARGQEYNAGSPDGGNPPDHTTILPFTRMLAGPFDYTPGIFDLFFDEYRPYNRVKHTLAKELALYVVLYSPLQMLADLPENYEKNLPAFKFLLDVPVDWQDTKVLNGEIGEYITVARKDRNSEDWYLGSITNEIGRILEVPLTFLTPSKKYMAEIYADGANADWITNPYSLHIHQLLVDSNTVLNIRLANGGGQAIRFQGV</sequence>
<dbReference type="STRING" id="472963.BKP45_10545"/>
<dbReference type="Pfam" id="PF10566">
    <property type="entry name" value="Glyco_hydro_97"/>
    <property type="match status" value="1"/>
</dbReference>
<accession>A0A1S2M5X0</accession>
<dbReference type="PANTHER" id="PTHR35803">
    <property type="entry name" value="GLUCAN 1,4-ALPHA-GLUCOSIDASE SUSB-RELATED"/>
    <property type="match status" value="1"/>
</dbReference>
<dbReference type="InterPro" id="IPR029486">
    <property type="entry name" value="GH97_N"/>
</dbReference>
<dbReference type="AlphaFoldDB" id="A0A1S2M5X0"/>
<dbReference type="EMBL" id="MLQS01000030">
    <property type="protein sequence ID" value="OIJ18561.1"/>
    <property type="molecule type" value="Genomic_DNA"/>
</dbReference>
<dbReference type="InterPro" id="IPR029483">
    <property type="entry name" value="GH97_C"/>
</dbReference>
<dbReference type="Pfam" id="PF14508">
    <property type="entry name" value="GH97_N"/>
    <property type="match status" value="1"/>
</dbReference>
<dbReference type="InterPro" id="IPR052720">
    <property type="entry name" value="Glycosyl_hydrolase_97"/>
</dbReference>
<dbReference type="Gene3D" id="2.70.98.10">
    <property type="match status" value="1"/>
</dbReference>
<dbReference type="SUPFAM" id="SSF51445">
    <property type="entry name" value="(Trans)glycosidases"/>
    <property type="match status" value="1"/>
</dbReference>
<reference evidence="5 6" key="1">
    <citation type="submission" date="2016-10" db="EMBL/GenBank/DDBJ databases">
        <title>Draft genome sequences of four alkaliphilic bacteria belonging to the Anaerobacillus genus.</title>
        <authorList>
            <person name="Bassil N.M."/>
            <person name="Lloyd J.R."/>
        </authorList>
    </citation>
    <scope>NUCLEOTIDE SEQUENCE [LARGE SCALE GENOMIC DNA]</scope>
    <source>
        <strain evidence="5 6">DSM 22531</strain>
    </source>
</reference>
<feature type="domain" description="Glycosyl-hydrolase 97 C-terminal oligomerisation" evidence="3">
    <location>
        <begin position="594"/>
        <end position="695"/>
    </location>
</feature>
<organism evidence="5 6">
    <name type="scientific">Anaerobacillus alkalidiazotrophicus</name>
    <dbReference type="NCBI Taxonomy" id="472963"/>
    <lineage>
        <taxon>Bacteria</taxon>
        <taxon>Bacillati</taxon>
        <taxon>Bacillota</taxon>
        <taxon>Bacilli</taxon>
        <taxon>Bacillales</taxon>
        <taxon>Bacillaceae</taxon>
        <taxon>Anaerobacillus</taxon>
    </lineage>
</organism>
<evidence type="ECO:0000313" key="5">
    <source>
        <dbReference type="EMBL" id="OIJ20006.1"/>
    </source>
</evidence>
<dbReference type="Pfam" id="PF14509">
    <property type="entry name" value="GH97_C"/>
    <property type="match status" value="1"/>
</dbReference>
<dbReference type="InterPro" id="IPR019563">
    <property type="entry name" value="GH97_catalytic"/>
</dbReference>
<dbReference type="InterPro" id="IPR014718">
    <property type="entry name" value="GH-type_carb-bd"/>
</dbReference>
<evidence type="ECO:0000259" key="2">
    <source>
        <dbReference type="Pfam" id="PF14508"/>
    </source>
</evidence>
<evidence type="ECO:0000259" key="1">
    <source>
        <dbReference type="Pfam" id="PF10566"/>
    </source>
</evidence>
<dbReference type="InterPro" id="IPR013785">
    <property type="entry name" value="Aldolase_TIM"/>
</dbReference>
<feature type="domain" description="Glycosyl-hydrolase 97 N-terminal" evidence="2">
    <location>
        <begin position="41"/>
        <end position="292"/>
    </location>
</feature>
<dbReference type="EMBL" id="MLQS01000017">
    <property type="protein sequence ID" value="OIJ20006.1"/>
    <property type="molecule type" value="Genomic_DNA"/>
</dbReference>
<comment type="caution">
    <text evidence="5">The sequence shown here is derived from an EMBL/GenBank/DDBJ whole genome shotgun (WGS) entry which is preliminary data.</text>
</comment>
<name>A0A1S2M5X0_9BACI</name>
<dbReference type="InterPro" id="IPR017853">
    <property type="entry name" value="GH"/>
</dbReference>
<gene>
    <name evidence="5" type="ORF">BKP45_10545</name>
    <name evidence="4" type="ORF">BKP45_16260</name>
</gene>
<dbReference type="Gene3D" id="3.20.20.70">
    <property type="entry name" value="Aldolase class I"/>
    <property type="match status" value="1"/>
</dbReference>
<evidence type="ECO:0000313" key="6">
    <source>
        <dbReference type="Proteomes" id="UP000180057"/>
    </source>
</evidence>
<evidence type="ECO:0000259" key="3">
    <source>
        <dbReference type="Pfam" id="PF14509"/>
    </source>
</evidence>
<keyword evidence="6" id="KW-1185">Reference proteome</keyword>
<dbReference type="Proteomes" id="UP000180057">
    <property type="component" value="Unassembled WGS sequence"/>
</dbReference>
<protein>
    <submittedName>
        <fullName evidence="5">Alpha-glucosidase</fullName>
    </submittedName>
</protein>
<dbReference type="GO" id="GO:0030246">
    <property type="term" value="F:carbohydrate binding"/>
    <property type="evidence" value="ECO:0007669"/>
    <property type="project" value="InterPro"/>
</dbReference>